<dbReference type="GeneID" id="98062066"/>
<dbReference type="RefSeq" id="WP_102365075.1">
    <property type="nucleotide sequence ID" value="NZ_CP020991.1"/>
</dbReference>
<evidence type="ECO:0000313" key="1">
    <source>
        <dbReference type="EMBL" id="AUO18822.1"/>
    </source>
</evidence>
<reference evidence="1 2" key="1">
    <citation type="submission" date="2017-04" db="EMBL/GenBank/DDBJ databases">
        <title>Monoglobus pectinilyticus 14 draft genome.</title>
        <authorList>
            <person name="Kim C."/>
            <person name="Rosendale D.I."/>
            <person name="Kelly W.J."/>
            <person name="Tannock G.W."/>
            <person name="Patchett M.L."/>
            <person name="Jordens J.Z."/>
        </authorList>
    </citation>
    <scope>NUCLEOTIDE SEQUENCE [LARGE SCALE GENOMIC DNA]</scope>
    <source>
        <strain evidence="1 2">14</strain>
    </source>
</reference>
<gene>
    <name evidence="1" type="ORF">B9O19_00639</name>
</gene>
<dbReference type="Gene3D" id="2.30.110.40">
    <property type="entry name" value="Phage tail tube protein"/>
    <property type="match status" value="1"/>
</dbReference>
<dbReference type="AlphaFoldDB" id="A0A2K9P0N2"/>
<dbReference type="Pfam" id="PF09393">
    <property type="entry name" value="DUF2001"/>
    <property type="match status" value="1"/>
</dbReference>
<dbReference type="InterPro" id="IPR038628">
    <property type="entry name" value="XkdM-like_sf"/>
</dbReference>
<dbReference type="EMBL" id="CP020991">
    <property type="protein sequence ID" value="AUO18822.1"/>
    <property type="molecule type" value="Genomic_DNA"/>
</dbReference>
<accession>A0A2K9P0N2</accession>
<name>A0A2K9P0N2_9FIRM</name>
<proteinExistence type="predicted"/>
<dbReference type="InterPro" id="IPR018989">
    <property type="entry name" value="DUF2001"/>
</dbReference>
<evidence type="ECO:0000313" key="2">
    <source>
        <dbReference type="Proteomes" id="UP000235589"/>
    </source>
</evidence>
<dbReference type="KEGG" id="mpec:B9O19_00639"/>
<dbReference type="Proteomes" id="UP000235589">
    <property type="component" value="Chromosome"/>
</dbReference>
<dbReference type="OrthoDB" id="1697482at2"/>
<protein>
    <submittedName>
        <fullName evidence="1">Phage tail fiber protein</fullName>
    </submittedName>
</protein>
<sequence>MSYLKAQDTISGKEGKAVATIDGNVEDMFYIKKIEANVEKTKSEIKTLGRRGTQHKATGWSGTGSMTIYYITTNFRKLMTSYMQNGVDTYFDILVTNEDPASDAGSQTIVLEGVNLDKVIMAKLDTESDILDEEVSFTFENVRVLDSFKEPALG</sequence>
<dbReference type="SUPFAM" id="SSF69279">
    <property type="entry name" value="Phage tail proteins"/>
    <property type="match status" value="1"/>
</dbReference>
<keyword evidence="2" id="KW-1185">Reference proteome</keyword>
<organism evidence="1 2">
    <name type="scientific">Monoglobus pectinilyticus</name>
    <dbReference type="NCBI Taxonomy" id="1981510"/>
    <lineage>
        <taxon>Bacteria</taxon>
        <taxon>Bacillati</taxon>
        <taxon>Bacillota</taxon>
        <taxon>Clostridia</taxon>
        <taxon>Monoglobales</taxon>
        <taxon>Monoglobaceae</taxon>
        <taxon>Monoglobus</taxon>
    </lineage>
</organism>